<comment type="caution">
    <text evidence="2">The sequence shown here is derived from an EMBL/GenBank/DDBJ whole genome shotgun (WGS) entry which is preliminary data.</text>
</comment>
<dbReference type="GO" id="GO:0050982">
    <property type="term" value="P:detection of mechanical stimulus"/>
    <property type="evidence" value="ECO:0007669"/>
    <property type="project" value="TreeGrafter"/>
</dbReference>
<dbReference type="GO" id="GO:0005261">
    <property type="term" value="F:monoatomic cation channel activity"/>
    <property type="evidence" value="ECO:0007669"/>
    <property type="project" value="TreeGrafter"/>
</dbReference>
<evidence type="ECO:0000259" key="1">
    <source>
        <dbReference type="Pfam" id="PF12166"/>
    </source>
</evidence>
<dbReference type="OrthoDB" id="303066at2759"/>
<reference evidence="2" key="1">
    <citation type="submission" date="2021-01" db="EMBL/GenBank/DDBJ databases">
        <authorList>
            <consortium name="Genoscope - CEA"/>
            <person name="William W."/>
        </authorList>
    </citation>
    <scope>NUCLEOTIDE SEQUENCE</scope>
</reference>
<accession>A0A8S1MLH2</accession>
<protein>
    <recommendedName>
        <fullName evidence="1">Piezo non-specific cation channel cap domain-containing protein</fullName>
    </recommendedName>
</protein>
<keyword evidence="3" id="KW-1185">Reference proteome</keyword>
<dbReference type="Pfam" id="PF12166">
    <property type="entry name" value="Piezo_cap"/>
    <property type="match status" value="1"/>
</dbReference>
<gene>
    <name evidence="2" type="ORF">PSON_ATCC_30995.1.T0400279</name>
</gene>
<name>A0A8S1MLH2_9CILI</name>
<dbReference type="EMBL" id="CAJJDN010000040">
    <property type="protein sequence ID" value="CAD8080499.1"/>
    <property type="molecule type" value="Genomic_DNA"/>
</dbReference>
<dbReference type="GO" id="GO:0042391">
    <property type="term" value="P:regulation of membrane potential"/>
    <property type="evidence" value="ECO:0007669"/>
    <property type="project" value="TreeGrafter"/>
</dbReference>
<proteinExistence type="predicted"/>
<dbReference type="InterPro" id="IPR031334">
    <property type="entry name" value="Piezo_cap_dom"/>
</dbReference>
<evidence type="ECO:0000313" key="2">
    <source>
        <dbReference type="EMBL" id="CAD8080499.1"/>
    </source>
</evidence>
<feature type="domain" description="Piezo non-specific cation channel cap" evidence="1">
    <location>
        <begin position="2"/>
        <end position="54"/>
    </location>
</feature>
<dbReference type="GO" id="GO:0071260">
    <property type="term" value="P:cellular response to mechanical stimulus"/>
    <property type="evidence" value="ECO:0007669"/>
    <property type="project" value="TreeGrafter"/>
</dbReference>
<dbReference type="PANTHER" id="PTHR13167">
    <property type="entry name" value="PIEZO-TYPE MECHANOSENSITIVE ION CHANNEL COMPONENT"/>
    <property type="match status" value="1"/>
</dbReference>
<dbReference type="Proteomes" id="UP000692954">
    <property type="component" value="Unassembled WGS sequence"/>
</dbReference>
<dbReference type="PANTHER" id="PTHR13167:SF25">
    <property type="entry name" value="PIEZO-TYPE MECHANOSENSITIVE ION CHANNEL COMPONENT"/>
    <property type="match status" value="1"/>
</dbReference>
<organism evidence="2 3">
    <name type="scientific">Paramecium sonneborni</name>
    <dbReference type="NCBI Taxonomy" id="65129"/>
    <lineage>
        <taxon>Eukaryota</taxon>
        <taxon>Sar</taxon>
        <taxon>Alveolata</taxon>
        <taxon>Ciliophora</taxon>
        <taxon>Intramacronucleata</taxon>
        <taxon>Oligohymenophorea</taxon>
        <taxon>Peniculida</taxon>
        <taxon>Parameciidae</taxon>
        <taxon>Paramecium</taxon>
    </lineage>
</organism>
<evidence type="ECO:0000313" key="3">
    <source>
        <dbReference type="Proteomes" id="UP000692954"/>
    </source>
</evidence>
<dbReference type="AlphaFoldDB" id="A0A8S1MLH2"/>
<dbReference type="GO" id="GO:0008381">
    <property type="term" value="F:mechanosensitive monoatomic ion channel activity"/>
    <property type="evidence" value="ECO:0007669"/>
    <property type="project" value="InterPro"/>
</dbReference>
<dbReference type="InterPro" id="IPR027272">
    <property type="entry name" value="Piezo"/>
</dbReference>
<dbReference type="GO" id="GO:0016020">
    <property type="term" value="C:membrane"/>
    <property type="evidence" value="ECO:0007669"/>
    <property type="project" value="InterPro"/>
</dbReference>
<sequence length="86" mass="10280">MLEFTQMVQPDDLLQLCQAVSTARQLQNYRKENLLYFELIDIIRSPELVKAMTGAWSEKFYTQQNDNKQLQNQEQINQQEQKLKKD</sequence>